<accession>A0A644VCE4</accession>
<dbReference type="Pfam" id="PF09411">
    <property type="entry name" value="PagL"/>
    <property type="match status" value="1"/>
</dbReference>
<sequence>MQKKLTVVCVGTFIGALCIGTTNIVCAAQLANQNVAKTSMDNYNKEQAKLYASPKVSMKYLKAPDELEIEYLHPMNFKDRHMDTYSVHILESVGNIHHTDVYRGFTVTRALGSITDDNEERNSDALGIGYTYLLRKKKNISKKVAIALDVSGGLVFYDKAFPANGRAYNFMWRVGPRVIYMPTTRTSISLGWTYMHVSNGMQTHNPGYNSGGITLGLGWDF</sequence>
<dbReference type="Gene3D" id="2.40.160.20">
    <property type="match status" value="1"/>
</dbReference>
<dbReference type="AlphaFoldDB" id="A0A644VCE4"/>
<reference evidence="1" key="1">
    <citation type="submission" date="2019-08" db="EMBL/GenBank/DDBJ databases">
        <authorList>
            <person name="Kucharzyk K."/>
            <person name="Murdoch R.W."/>
            <person name="Higgins S."/>
            <person name="Loffler F."/>
        </authorList>
    </citation>
    <scope>NUCLEOTIDE SEQUENCE</scope>
</reference>
<proteinExistence type="predicted"/>
<dbReference type="InterPro" id="IPR018550">
    <property type="entry name" value="Lipid-A_deacylase-rel"/>
</dbReference>
<evidence type="ECO:0000313" key="1">
    <source>
        <dbReference type="EMBL" id="MPL88877.1"/>
    </source>
</evidence>
<evidence type="ECO:0008006" key="2">
    <source>
        <dbReference type="Google" id="ProtNLM"/>
    </source>
</evidence>
<protein>
    <recommendedName>
        <fullName evidence="2">Lipid A 3-O-deacylase PagL</fullName>
    </recommendedName>
</protein>
<organism evidence="1">
    <name type="scientific">bioreactor metagenome</name>
    <dbReference type="NCBI Taxonomy" id="1076179"/>
    <lineage>
        <taxon>unclassified sequences</taxon>
        <taxon>metagenomes</taxon>
        <taxon>ecological metagenomes</taxon>
    </lineage>
</organism>
<name>A0A644VCE4_9ZZZZ</name>
<gene>
    <name evidence="1" type="ORF">SDC9_34906</name>
</gene>
<comment type="caution">
    <text evidence="1">The sequence shown here is derived from an EMBL/GenBank/DDBJ whole genome shotgun (WGS) entry which is preliminary data.</text>
</comment>
<dbReference type="EMBL" id="VSSQ01000267">
    <property type="protein sequence ID" value="MPL88877.1"/>
    <property type="molecule type" value="Genomic_DNA"/>
</dbReference>